<evidence type="ECO:0000256" key="4">
    <source>
        <dbReference type="ARBA" id="ARBA00022722"/>
    </source>
</evidence>
<keyword evidence="4 7" id="KW-0540">Nuclease</keyword>
<organism evidence="10 11">
    <name type="scientific">Streptomyces tropicalis</name>
    <dbReference type="NCBI Taxonomy" id="3034234"/>
    <lineage>
        <taxon>Bacteria</taxon>
        <taxon>Bacillati</taxon>
        <taxon>Actinomycetota</taxon>
        <taxon>Actinomycetes</taxon>
        <taxon>Kitasatosporales</taxon>
        <taxon>Streptomycetaceae</taxon>
        <taxon>Streptomyces</taxon>
    </lineage>
</organism>
<dbReference type="CDD" id="cd00840">
    <property type="entry name" value="MPP_Mre11_N"/>
    <property type="match status" value="1"/>
</dbReference>
<reference evidence="10 11" key="1">
    <citation type="submission" date="2023-03" db="EMBL/GenBank/DDBJ databases">
        <title>Draft genome sequence of Streptomyces sp. K1PA1 isolated from peat swamp forest in Thailand.</title>
        <authorList>
            <person name="Klaysubun C."/>
            <person name="Duangmal K."/>
        </authorList>
    </citation>
    <scope>NUCLEOTIDE SEQUENCE [LARGE SCALE GENOMIC DNA]</scope>
    <source>
        <strain evidence="10 11">K1PA1</strain>
    </source>
</reference>
<evidence type="ECO:0000256" key="5">
    <source>
        <dbReference type="ARBA" id="ARBA00022801"/>
    </source>
</evidence>
<evidence type="ECO:0000313" key="11">
    <source>
        <dbReference type="Proteomes" id="UP001221150"/>
    </source>
</evidence>
<keyword evidence="5 7" id="KW-0378">Hydrolase</keyword>
<dbReference type="InterPro" id="IPR050535">
    <property type="entry name" value="DNA_Repair-Maintenance_Comp"/>
</dbReference>
<keyword evidence="7" id="KW-0233">DNA recombination</keyword>
<sequence length="387" mass="41292">MRLLHTSDWHLGRAFHRVDLLGAQAEFIAHLVATVRERAVDAVLVSGDVYDRAVPPLAAVELFDDALHRLAGLGVPTVMISGNHDSARRLGVGAGLIDRAGIHLRTEPSGVAAPVVLRDAHGDVALYGLPYLEPALVRDAFGVDKPAHETVLAAAMDRVRADLAGRPPGTRSVVLAHAFVTGGRASDSERDITVGGVAAVPAGVFDGVDYAALGHLHGCQTITERVRYSGSPLAYSFSEAAHRKSMWLVDLGADGAVTAERVDCPVPRPLARIRGRLEDLLAAPDLAAHEDAWVEATLTDPVRPADPMARLTESFPHTLSLLFDPERAPQDPQVSYARRLAGRSDQEIAEDFVAHVRGAGPAEDERAVLRDAFDAVRAGATVREAAR</sequence>
<keyword evidence="7" id="KW-0235">DNA replication</keyword>
<feature type="domain" description="Calcineurin-like phosphoesterase" evidence="8">
    <location>
        <begin position="1"/>
        <end position="218"/>
    </location>
</feature>
<evidence type="ECO:0000313" key="10">
    <source>
        <dbReference type="EMBL" id="MDF3299593.1"/>
    </source>
</evidence>
<comment type="similarity">
    <text evidence="1 7">Belongs to the SbcD family.</text>
</comment>
<evidence type="ECO:0000256" key="1">
    <source>
        <dbReference type="ARBA" id="ARBA00010555"/>
    </source>
</evidence>
<dbReference type="EMBL" id="JARJBB010000005">
    <property type="protein sequence ID" value="MDF3299593.1"/>
    <property type="molecule type" value="Genomic_DNA"/>
</dbReference>
<dbReference type="Gene3D" id="3.60.21.10">
    <property type="match status" value="1"/>
</dbReference>
<protein>
    <recommendedName>
        <fullName evidence="3 7">Nuclease SbcCD subunit D</fullName>
    </recommendedName>
</protein>
<dbReference type="InterPro" id="IPR026843">
    <property type="entry name" value="SbcD_C"/>
</dbReference>
<dbReference type="Pfam" id="PF00149">
    <property type="entry name" value="Metallophos"/>
    <property type="match status" value="1"/>
</dbReference>
<proteinExistence type="inferred from homology"/>
<accession>A0ABT6A4L5</accession>
<comment type="function">
    <text evidence="7">SbcCD cleaves DNA hairpin structures. These structures can inhibit DNA replication and are intermediates in certain DNA recombination reactions. The complex acts as a 3'-&gt;5' double strand exonuclease that can open hairpins. It also has a 5' single-strand endonuclease activity.</text>
</comment>
<dbReference type="Proteomes" id="UP001221150">
    <property type="component" value="Unassembled WGS sequence"/>
</dbReference>
<evidence type="ECO:0000259" key="9">
    <source>
        <dbReference type="Pfam" id="PF12320"/>
    </source>
</evidence>
<keyword evidence="7" id="KW-0255">Endonuclease</keyword>
<keyword evidence="11" id="KW-1185">Reference proteome</keyword>
<gene>
    <name evidence="7" type="primary">sbcD</name>
    <name evidence="10" type="ORF">P3H78_13330</name>
</gene>
<dbReference type="GO" id="GO:0004527">
    <property type="term" value="F:exonuclease activity"/>
    <property type="evidence" value="ECO:0007669"/>
    <property type="project" value="UniProtKB-KW"/>
</dbReference>
<dbReference type="PANTHER" id="PTHR30337:SF0">
    <property type="entry name" value="NUCLEASE SBCCD SUBUNIT D"/>
    <property type="match status" value="1"/>
</dbReference>
<dbReference type="InterPro" id="IPR004593">
    <property type="entry name" value="SbcD"/>
</dbReference>
<dbReference type="InterPro" id="IPR041796">
    <property type="entry name" value="Mre11_N"/>
</dbReference>
<comment type="subunit">
    <text evidence="2 7">Heterodimer of SbcC and SbcD.</text>
</comment>
<dbReference type="InterPro" id="IPR004843">
    <property type="entry name" value="Calcineurin-like_PHP"/>
</dbReference>
<comment type="caution">
    <text evidence="10">The sequence shown here is derived from an EMBL/GenBank/DDBJ whole genome shotgun (WGS) entry which is preliminary data.</text>
</comment>
<evidence type="ECO:0000256" key="2">
    <source>
        <dbReference type="ARBA" id="ARBA00011322"/>
    </source>
</evidence>
<dbReference type="Pfam" id="PF12320">
    <property type="entry name" value="SbcD_C"/>
    <property type="match status" value="1"/>
</dbReference>
<feature type="domain" description="Nuclease SbcCD subunit D C-terminal" evidence="9">
    <location>
        <begin position="267"/>
        <end position="355"/>
    </location>
</feature>
<name>A0ABT6A4L5_9ACTN</name>
<dbReference type="InterPro" id="IPR029052">
    <property type="entry name" value="Metallo-depent_PP-like"/>
</dbReference>
<dbReference type="RefSeq" id="WP_276109141.1">
    <property type="nucleotide sequence ID" value="NZ_JARJBB010000005.1"/>
</dbReference>
<evidence type="ECO:0000259" key="8">
    <source>
        <dbReference type="Pfam" id="PF00149"/>
    </source>
</evidence>
<dbReference type="PANTHER" id="PTHR30337">
    <property type="entry name" value="COMPONENT OF ATP-DEPENDENT DSDNA EXONUCLEASE"/>
    <property type="match status" value="1"/>
</dbReference>
<dbReference type="NCBIfam" id="TIGR00619">
    <property type="entry name" value="sbcd"/>
    <property type="match status" value="1"/>
</dbReference>
<evidence type="ECO:0000256" key="3">
    <source>
        <dbReference type="ARBA" id="ARBA00013365"/>
    </source>
</evidence>
<keyword evidence="6 7" id="KW-0269">Exonuclease</keyword>
<evidence type="ECO:0000256" key="6">
    <source>
        <dbReference type="ARBA" id="ARBA00022839"/>
    </source>
</evidence>
<evidence type="ECO:0000256" key="7">
    <source>
        <dbReference type="RuleBase" id="RU363069"/>
    </source>
</evidence>
<dbReference type="SUPFAM" id="SSF56300">
    <property type="entry name" value="Metallo-dependent phosphatases"/>
    <property type="match status" value="1"/>
</dbReference>